<evidence type="ECO:0000256" key="9">
    <source>
        <dbReference type="SAM" id="MobiDB-lite"/>
    </source>
</evidence>
<dbReference type="InterPro" id="IPR041525">
    <property type="entry name" value="N/Namide_PRibTrfase"/>
</dbReference>
<evidence type="ECO:0000256" key="4">
    <source>
        <dbReference type="ARBA" id="ARBA00022553"/>
    </source>
</evidence>
<dbReference type="GO" id="GO:0004516">
    <property type="term" value="F:nicotinate phosphoribosyltransferase activity"/>
    <property type="evidence" value="ECO:0007669"/>
    <property type="project" value="UniProtKB-EC"/>
</dbReference>
<dbReference type="SUPFAM" id="SSF51690">
    <property type="entry name" value="Nicotinate/Quinolinate PRTase C-terminal domain-like"/>
    <property type="match status" value="1"/>
</dbReference>
<dbReference type="GO" id="GO:0005829">
    <property type="term" value="C:cytosol"/>
    <property type="evidence" value="ECO:0007669"/>
    <property type="project" value="TreeGrafter"/>
</dbReference>
<dbReference type="Proteomes" id="UP001295740">
    <property type="component" value="Unassembled WGS sequence"/>
</dbReference>
<dbReference type="InterPro" id="IPR036068">
    <property type="entry name" value="Nicotinate_pribotase-like_C"/>
</dbReference>
<feature type="domain" description="Nicotinate/nicotinamide phosphoribosyltransferase" evidence="10">
    <location>
        <begin position="183"/>
        <end position="440"/>
    </location>
</feature>
<organism evidence="12 13">
    <name type="scientific">Anthostomella pinea</name>
    <dbReference type="NCBI Taxonomy" id="933095"/>
    <lineage>
        <taxon>Eukaryota</taxon>
        <taxon>Fungi</taxon>
        <taxon>Dikarya</taxon>
        <taxon>Ascomycota</taxon>
        <taxon>Pezizomycotina</taxon>
        <taxon>Sordariomycetes</taxon>
        <taxon>Xylariomycetidae</taxon>
        <taxon>Xylariales</taxon>
        <taxon>Xylariaceae</taxon>
        <taxon>Anthostomella</taxon>
    </lineage>
</organism>
<dbReference type="CDD" id="cd01401">
    <property type="entry name" value="PncB_like"/>
    <property type="match status" value="1"/>
</dbReference>
<dbReference type="GO" id="GO:0016740">
    <property type="term" value="F:transferase activity"/>
    <property type="evidence" value="ECO:0007669"/>
    <property type="project" value="UniProtKB-KW"/>
</dbReference>
<gene>
    <name evidence="12" type="ORF">KHLLAP_LOCUS1173</name>
</gene>
<proteinExistence type="inferred from homology"/>
<evidence type="ECO:0000256" key="8">
    <source>
        <dbReference type="ARBA" id="ARBA00048668"/>
    </source>
</evidence>
<evidence type="ECO:0000313" key="13">
    <source>
        <dbReference type="Proteomes" id="UP001295740"/>
    </source>
</evidence>
<keyword evidence="13" id="KW-1185">Reference proteome</keyword>
<dbReference type="InterPro" id="IPR040727">
    <property type="entry name" value="NAPRTase_N"/>
</dbReference>
<name>A0AAI8V996_9PEZI</name>
<comment type="pathway">
    <text evidence="1">Cofactor biosynthesis; NAD(+) biosynthesis; nicotinate D-ribonucleotide from nicotinate: step 1/1.</text>
</comment>
<dbReference type="EMBL" id="CAUWAG010000003">
    <property type="protein sequence ID" value="CAJ2500705.1"/>
    <property type="molecule type" value="Genomic_DNA"/>
</dbReference>
<dbReference type="FunFam" id="3.20.140.10:FF:000009">
    <property type="entry name" value="Nicotinate phosphoribosyltransferase"/>
    <property type="match status" value="1"/>
</dbReference>
<dbReference type="SUPFAM" id="SSF54675">
    <property type="entry name" value="Nicotinate/Quinolinate PRTase N-terminal domain-like"/>
    <property type="match status" value="1"/>
</dbReference>
<dbReference type="GO" id="GO:0034355">
    <property type="term" value="P:NAD+ biosynthetic process via the salvage pathway"/>
    <property type="evidence" value="ECO:0007669"/>
    <property type="project" value="TreeGrafter"/>
</dbReference>
<evidence type="ECO:0000256" key="2">
    <source>
        <dbReference type="ARBA" id="ARBA00010897"/>
    </source>
</evidence>
<dbReference type="Pfam" id="PF17767">
    <property type="entry name" value="NAPRTase_N"/>
    <property type="match status" value="1"/>
</dbReference>
<dbReference type="PANTHER" id="PTHR11098">
    <property type="entry name" value="NICOTINATE PHOSPHORIBOSYLTRANSFERASE"/>
    <property type="match status" value="1"/>
</dbReference>
<evidence type="ECO:0000256" key="5">
    <source>
        <dbReference type="ARBA" id="ARBA00022598"/>
    </source>
</evidence>
<sequence>MDFDWSTPFPEGVISFLDTDLYKLTMQCAVYKYFPEVPVTYAFTNRTPEKKLSRKAFSWLCDQIYKLGNISLSDDELRYLKTHCRYLTPQYLDFLKEFRLSPREQLKPVFNPIEGATETEDDLGDIHIEINGKWVDTILYEIPLLALTSEAYFKFMDRDWNYDGQEEKAYQKGIQLLEAGCIFSEFGSRRRRDYHTQALVFRGLVKASKDGEKRGLPGKLSGTSNVHLAMRFNLPPVGTVAHEWFMGIAAITDDYYNASEEALRRWVGCFGEGVLGIALTDTFGTPAFLKAFSKPVKHLPDTPSATDASTSSKTYAEVLAGVRQDSGDPAGFVKMMRDFYDSQGIKDKKTIVFSDSLNIEKCIEYKQISEEQGFQSTFGVGTFLTNDFVQLTTGKKSVPLNIVIKLSSANGNPAIKISDNIGKNTGLAAKVADVKRQLGYEEKDWEGGDETKRWGTNDDVAKS</sequence>
<dbReference type="InterPro" id="IPR007229">
    <property type="entry name" value="Nic_PRibTrfase-Fam"/>
</dbReference>
<reference evidence="12" key="1">
    <citation type="submission" date="2023-10" db="EMBL/GenBank/DDBJ databases">
        <authorList>
            <person name="Hackl T."/>
        </authorList>
    </citation>
    <scope>NUCLEOTIDE SEQUENCE</scope>
</reference>
<dbReference type="InterPro" id="IPR006406">
    <property type="entry name" value="Nic_PRibTrfase"/>
</dbReference>
<keyword evidence="7" id="KW-0808">Transferase</keyword>
<evidence type="ECO:0000313" key="12">
    <source>
        <dbReference type="EMBL" id="CAJ2500705.1"/>
    </source>
</evidence>
<accession>A0AAI8V996</accession>
<dbReference type="Gene3D" id="3.20.140.10">
    <property type="entry name" value="nicotinate phosphoribosyltransferase"/>
    <property type="match status" value="1"/>
</dbReference>
<evidence type="ECO:0000259" key="11">
    <source>
        <dbReference type="Pfam" id="PF17767"/>
    </source>
</evidence>
<comment type="catalytic activity">
    <reaction evidence="8">
        <text>5-phospho-alpha-D-ribose 1-diphosphate + nicotinate + ATP + H2O = nicotinate beta-D-ribonucleotide + ADP + phosphate + diphosphate</text>
        <dbReference type="Rhea" id="RHEA:36163"/>
        <dbReference type="ChEBI" id="CHEBI:15377"/>
        <dbReference type="ChEBI" id="CHEBI:30616"/>
        <dbReference type="ChEBI" id="CHEBI:32544"/>
        <dbReference type="ChEBI" id="CHEBI:33019"/>
        <dbReference type="ChEBI" id="CHEBI:43474"/>
        <dbReference type="ChEBI" id="CHEBI:57502"/>
        <dbReference type="ChEBI" id="CHEBI:58017"/>
        <dbReference type="ChEBI" id="CHEBI:456216"/>
        <dbReference type="EC" id="6.3.4.21"/>
    </reaction>
</comment>
<dbReference type="Pfam" id="PF04095">
    <property type="entry name" value="NAPRTase"/>
    <property type="match status" value="1"/>
</dbReference>
<evidence type="ECO:0000256" key="1">
    <source>
        <dbReference type="ARBA" id="ARBA00004952"/>
    </source>
</evidence>
<protein>
    <recommendedName>
        <fullName evidence="3">nicotinate phosphoribosyltransferase</fullName>
        <ecNumber evidence="3">6.3.4.21</ecNumber>
    </recommendedName>
</protein>
<evidence type="ECO:0000259" key="10">
    <source>
        <dbReference type="Pfam" id="PF04095"/>
    </source>
</evidence>
<keyword evidence="5" id="KW-0436">Ligase</keyword>
<evidence type="ECO:0000256" key="3">
    <source>
        <dbReference type="ARBA" id="ARBA00013236"/>
    </source>
</evidence>
<comment type="caution">
    <text evidence="12">The sequence shown here is derived from an EMBL/GenBank/DDBJ whole genome shotgun (WGS) entry which is preliminary data.</text>
</comment>
<keyword evidence="6" id="KW-0662">Pyridine nucleotide biosynthesis</keyword>
<dbReference type="PIRSF" id="PIRSF000484">
    <property type="entry name" value="NAPRT"/>
    <property type="match status" value="1"/>
</dbReference>
<feature type="region of interest" description="Disordered" evidence="9">
    <location>
        <begin position="442"/>
        <end position="463"/>
    </location>
</feature>
<evidence type="ECO:0000256" key="7">
    <source>
        <dbReference type="ARBA" id="ARBA00022679"/>
    </source>
</evidence>
<evidence type="ECO:0000256" key="6">
    <source>
        <dbReference type="ARBA" id="ARBA00022642"/>
    </source>
</evidence>
<dbReference type="EC" id="6.3.4.21" evidence="3"/>
<dbReference type="PANTHER" id="PTHR11098:SF1">
    <property type="entry name" value="NICOTINATE PHOSPHORIBOSYLTRANSFERASE"/>
    <property type="match status" value="1"/>
</dbReference>
<feature type="domain" description="Nicotinate phosphoribosyltransferase N-terminal" evidence="11">
    <location>
        <begin position="17"/>
        <end position="148"/>
    </location>
</feature>
<keyword evidence="4" id="KW-0597">Phosphoprotein</keyword>
<dbReference type="AlphaFoldDB" id="A0AAI8V996"/>
<comment type="similarity">
    <text evidence="2">Belongs to the NAPRTase family.</text>
</comment>